<gene>
    <name evidence="2" type="ORF">COS81_04270</name>
</gene>
<name>A0A2M7ALS6_UNCKA</name>
<dbReference type="InterPro" id="IPR029044">
    <property type="entry name" value="Nucleotide-diphossugar_trans"/>
</dbReference>
<dbReference type="AlphaFoldDB" id="A0A2M7ALS6"/>
<reference evidence="3" key="1">
    <citation type="submission" date="2017-09" db="EMBL/GenBank/DDBJ databases">
        <title>Depth-based differentiation of microbial function through sediment-hosted aquifers and enrichment of novel symbionts in the deep terrestrial subsurface.</title>
        <authorList>
            <person name="Probst A.J."/>
            <person name="Ladd B."/>
            <person name="Jarett J.K."/>
            <person name="Geller-Mcgrath D.E."/>
            <person name="Sieber C.M.K."/>
            <person name="Emerson J.B."/>
            <person name="Anantharaman K."/>
            <person name="Thomas B.C."/>
            <person name="Malmstrom R."/>
            <person name="Stieglmeier M."/>
            <person name="Klingl A."/>
            <person name="Woyke T."/>
            <person name="Ryan C.M."/>
            <person name="Banfield J.F."/>
        </authorList>
    </citation>
    <scope>NUCLEOTIDE SEQUENCE [LARGE SCALE GENOMIC DNA]</scope>
</reference>
<evidence type="ECO:0000259" key="1">
    <source>
        <dbReference type="Pfam" id="PF00535"/>
    </source>
</evidence>
<dbReference type="PANTHER" id="PTHR43685:SF2">
    <property type="entry name" value="GLYCOSYLTRANSFERASE 2-LIKE DOMAIN-CONTAINING PROTEIN"/>
    <property type="match status" value="1"/>
</dbReference>
<evidence type="ECO:0000313" key="2">
    <source>
        <dbReference type="EMBL" id="PIU68348.1"/>
    </source>
</evidence>
<dbReference type="Gene3D" id="3.90.550.10">
    <property type="entry name" value="Spore Coat Polysaccharide Biosynthesis Protein SpsA, Chain A"/>
    <property type="match status" value="1"/>
</dbReference>
<organism evidence="2 3">
    <name type="scientific">candidate division WWE3 bacterium CG06_land_8_20_14_3_00_42_16</name>
    <dbReference type="NCBI Taxonomy" id="1975083"/>
    <lineage>
        <taxon>Bacteria</taxon>
        <taxon>Katanobacteria</taxon>
    </lineage>
</organism>
<feature type="domain" description="Glycosyltransferase 2-like" evidence="1">
    <location>
        <begin position="44"/>
        <end position="208"/>
    </location>
</feature>
<dbReference type="SUPFAM" id="SSF53448">
    <property type="entry name" value="Nucleotide-diphospho-sugar transferases"/>
    <property type="match status" value="1"/>
</dbReference>
<evidence type="ECO:0000313" key="3">
    <source>
        <dbReference type="Proteomes" id="UP000229916"/>
    </source>
</evidence>
<protein>
    <recommendedName>
        <fullName evidence="1">Glycosyltransferase 2-like domain-containing protein</fullName>
    </recommendedName>
</protein>
<proteinExistence type="predicted"/>
<dbReference type="InterPro" id="IPR050834">
    <property type="entry name" value="Glycosyltransf_2"/>
</dbReference>
<dbReference type="Proteomes" id="UP000229916">
    <property type="component" value="Unassembled WGS sequence"/>
</dbReference>
<comment type="caution">
    <text evidence="2">The sequence shown here is derived from an EMBL/GenBank/DDBJ whole genome shotgun (WGS) entry which is preliminary data.</text>
</comment>
<dbReference type="Pfam" id="PF00535">
    <property type="entry name" value="Glycos_transf_2"/>
    <property type="match status" value="1"/>
</dbReference>
<accession>A0A2M7ALS6</accession>
<dbReference type="InterPro" id="IPR001173">
    <property type="entry name" value="Glyco_trans_2-like"/>
</dbReference>
<dbReference type="PANTHER" id="PTHR43685">
    <property type="entry name" value="GLYCOSYLTRANSFERASE"/>
    <property type="match status" value="1"/>
</dbReference>
<sequence length="282" mass="33285">MLKFQKLPGNGIGEMLHKRRSKSMTVFIDQKSFKWRLKVKVTISVITATYNRKKFLRDCIESVANSILSPRKEIAVEHIVFDGGSTDGTDEWIKSTYPSLKYFREERIHSPAEARNKAIRHAQGEYIFVLDSDDVILQRTLYHFYTHLERKAESWAYSDFLRVDKNLRYILAQDYYGWEYRNPQAMLESMFAGQHFIQHNVMFAKELFFKVGGYDEELEVAEDLDLFIRFLLHGEMPLYLPIISHLHRKHESNFSIGQGGAQHLKNLEHLKRKYKWDEKGSK</sequence>
<dbReference type="EMBL" id="PEWD01000080">
    <property type="protein sequence ID" value="PIU68348.1"/>
    <property type="molecule type" value="Genomic_DNA"/>
</dbReference>